<dbReference type="RefSeq" id="WP_147081438.1">
    <property type="nucleotide sequence ID" value="NZ_VOQR01000001.1"/>
</dbReference>
<proteinExistence type="predicted"/>
<protein>
    <submittedName>
        <fullName evidence="2">Uncharacterized protein</fullName>
    </submittedName>
</protein>
<keyword evidence="1" id="KW-0732">Signal</keyword>
<comment type="caution">
    <text evidence="2">The sequence shown here is derived from an EMBL/GenBank/DDBJ whole genome shotgun (WGS) entry which is preliminary data.</text>
</comment>
<keyword evidence="3" id="KW-1185">Reference proteome</keyword>
<evidence type="ECO:0000313" key="3">
    <source>
        <dbReference type="Proteomes" id="UP000321250"/>
    </source>
</evidence>
<dbReference type="OrthoDB" id="7583601at2"/>
<dbReference type="Proteomes" id="UP000321250">
    <property type="component" value="Unassembled WGS sequence"/>
</dbReference>
<organism evidence="2 3">
    <name type="scientific">Sphingomonas ginsenosidivorax</name>
    <dbReference type="NCBI Taxonomy" id="862135"/>
    <lineage>
        <taxon>Bacteria</taxon>
        <taxon>Pseudomonadati</taxon>
        <taxon>Pseudomonadota</taxon>
        <taxon>Alphaproteobacteria</taxon>
        <taxon>Sphingomonadales</taxon>
        <taxon>Sphingomonadaceae</taxon>
        <taxon>Sphingomonas</taxon>
    </lineage>
</organism>
<gene>
    <name evidence="2" type="ORF">FSB78_07470</name>
</gene>
<feature type="chain" id="PRO_5022982093" evidence="1">
    <location>
        <begin position="21"/>
        <end position="94"/>
    </location>
</feature>
<sequence>MITITTLLAAAALSAGAAPAAPAAAPTVPIAVAAIASPAPVKSSRYAVRYDQKRDYYCVRDNTITPATGTMLSTEQCRSSSDWASRGLFLSRKH</sequence>
<dbReference type="EMBL" id="VOQR01000001">
    <property type="protein sequence ID" value="TXC70794.1"/>
    <property type="molecule type" value="Genomic_DNA"/>
</dbReference>
<evidence type="ECO:0000313" key="2">
    <source>
        <dbReference type="EMBL" id="TXC70794.1"/>
    </source>
</evidence>
<dbReference type="AlphaFoldDB" id="A0A5C6UDS5"/>
<evidence type="ECO:0000256" key="1">
    <source>
        <dbReference type="SAM" id="SignalP"/>
    </source>
</evidence>
<reference evidence="2 3" key="1">
    <citation type="journal article" date="2013" name="Antonie Van Leeuwenhoek">
        <title>Sphingomonas ginsenosidivorax sp. nov., with the ability to transform ginsenosides.</title>
        <authorList>
            <person name="Jin X.F."/>
            <person name="Kim J.K."/>
            <person name="Liu Q.M."/>
            <person name="Kang M.S."/>
            <person name="He D."/>
            <person name="Jin F.X."/>
            <person name="Kim S.C."/>
            <person name="Im W.T."/>
        </authorList>
    </citation>
    <scope>NUCLEOTIDE SEQUENCE [LARGE SCALE GENOMIC DNA]</scope>
    <source>
        <strain evidence="2 3">KHI67</strain>
    </source>
</reference>
<name>A0A5C6UDS5_9SPHN</name>
<feature type="signal peptide" evidence="1">
    <location>
        <begin position="1"/>
        <end position="20"/>
    </location>
</feature>
<accession>A0A5C6UDS5</accession>